<gene>
    <name evidence="2" type="ORF">RND81_12G087200</name>
</gene>
<proteinExistence type="predicted"/>
<organism evidence="2 3">
    <name type="scientific">Saponaria officinalis</name>
    <name type="common">Common soapwort</name>
    <name type="synonym">Lychnis saponaria</name>
    <dbReference type="NCBI Taxonomy" id="3572"/>
    <lineage>
        <taxon>Eukaryota</taxon>
        <taxon>Viridiplantae</taxon>
        <taxon>Streptophyta</taxon>
        <taxon>Embryophyta</taxon>
        <taxon>Tracheophyta</taxon>
        <taxon>Spermatophyta</taxon>
        <taxon>Magnoliopsida</taxon>
        <taxon>eudicotyledons</taxon>
        <taxon>Gunneridae</taxon>
        <taxon>Pentapetalae</taxon>
        <taxon>Caryophyllales</taxon>
        <taxon>Caryophyllaceae</taxon>
        <taxon>Caryophylleae</taxon>
        <taxon>Saponaria</taxon>
    </lineage>
</organism>
<dbReference type="AlphaFoldDB" id="A0AAW1H899"/>
<reference evidence="2" key="1">
    <citation type="submission" date="2024-03" db="EMBL/GenBank/DDBJ databases">
        <title>WGS assembly of Saponaria officinalis var. Norfolk2.</title>
        <authorList>
            <person name="Jenkins J."/>
            <person name="Shu S."/>
            <person name="Grimwood J."/>
            <person name="Barry K."/>
            <person name="Goodstein D."/>
            <person name="Schmutz J."/>
            <person name="Leebens-Mack J."/>
            <person name="Osbourn A."/>
        </authorList>
    </citation>
    <scope>NUCLEOTIDE SEQUENCE [LARGE SCALE GENOMIC DNA]</scope>
    <source>
        <strain evidence="2">JIC</strain>
    </source>
</reference>
<dbReference type="Proteomes" id="UP001443914">
    <property type="component" value="Unassembled WGS sequence"/>
</dbReference>
<dbReference type="EMBL" id="JBDFQZ010000012">
    <property type="protein sequence ID" value="KAK9672254.1"/>
    <property type="molecule type" value="Genomic_DNA"/>
</dbReference>
<protein>
    <submittedName>
        <fullName evidence="2">Uncharacterized protein</fullName>
    </submittedName>
</protein>
<sequence length="102" mass="11250">MEISAVRSCEISVQVKASSKIERWKLLKNDDTITKEPAVKAPPRPRSTSQWSKKTREKDAKKKAEKQANYEMVAQSGNNISQASQDPIIPSQSSVCSASTIS</sequence>
<evidence type="ECO:0000313" key="3">
    <source>
        <dbReference type="Proteomes" id="UP001443914"/>
    </source>
</evidence>
<evidence type="ECO:0000256" key="1">
    <source>
        <dbReference type="SAM" id="MobiDB-lite"/>
    </source>
</evidence>
<accession>A0AAW1H899</accession>
<feature type="compositionally biased region" description="Basic and acidic residues" evidence="1">
    <location>
        <begin position="54"/>
        <end position="68"/>
    </location>
</feature>
<feature type="region of interest" description="Disordered" evidence="1">
    <location>
        <begin position="31"/>
        <end position="102"/>
    </location>
</feature>
<keyword evidence="3" id="KW-1185">Reference proteome</keyword>
<evidence type="ECO:0000313" key="2">
    <source>
        <dbReference type="EMBL" id="KAK9672254.1"/>
    </source>
</evidence>
<comment type="caution">
    <text evidence="2">The sequence shown here is derived from an EMBL/GenBank/DDBJ whole genome shotgun (WGS) entry which is preliminary data.</text>
</comment>
<feature type="compositionally biased region" description="Polar residues" evidence="1">
    <location>
        <begin position="75"/>
        <end position="102"/>
    </location>
</feature>
<name>A0AAW1H899_SAPOF</name>